<dbReference type="Proteomes" id="UP000279236">
    <property type="component" value="Unassembled WGS sequence"/>
</dbReference>
<gene>
    <name evidence="2" type="ORF">EHS24_006624</name>
</gene>
<dbReference type="GO" id="GO:0009361">
    <property type="term" value="C:succinate-CoA ligase complex (ADP-forming)"/>
    <property type="evidence" value="ECO:0007669"/>
    <property type="project" value="TreeGrafter"/>
</dbReference>
<dbReference type="SMART" id="SM00881">
    <property type="entry name" value="CoA_binding"/>
    <property type="match status" value="1"/>
</dbReference>
<evidence type="ECO:0000313" key="3">
    <source>
        <dbReference type="Proteomes" id="UP000279236"/>
    </source>
</evidence>
<name>A0A427Y1K7_9TREE</name>
<organism evidence="2 3">
    <name type="scientific">Apiotrichum porosum</name>
    <dbReference type="NCBI Taxonomy" id="105984"/>
    <lineage>
        <taxon>Eukaryota</taxon>
        <taxon>Fungi</taxon>
        <taxon>Dikarya</taxon>
        <taxon>Basidiomycota</taxon>
        <taxon>Agaricomycotina</taxon>
        <taxon>Tremellomycetes</taxon>
        <taxon>Trichosporonales</taxon>
        <taxon>Trichosporonaceae</taxon>
        <taxon>Apiotrichum</taxon>
    </lineage>
</organism>
<dbReference type="GeneID" id="39591167"/>
<dbReference type="InterPro" id="IPR005811">
    <property type="entry name" value="SUCC_ACL_C"/>
</dbReference>
<reference evidence="2 3" key="1">
    <citation type="submission" date="2018-11" db="EMBL/GenBank/DDBJ databases">
        <title>Genome sequence of Apiotrichum porosum DSM 27194.</title>
        <authorList>
            <person name="Aliyu H."/>
            <person name="Gorte O."/>
            <person name="Ochsenreither K."/>
        </authorList>
    </citation>
    <scope>NUCLEOTIDE SEQUENCE [LARGE SCALE GENOMIC DNA]</scope>
    <source>
        <strain evidence="2 3">DSM 27194</strain>
    </source>
</reference>
<dbReference type="EMBL" id="RSCE01000003">
    <property type="protein sequence ID" value="RSH85036.1"/>
    <property type="molecule type" value="Genomic_DNA"/>
</dbReference>
<accession>A0A427Y1K7</accession>
<dbReference type="SUPFAM" id="SSF51735">
    <property type="entry name" value="NAD(P)-binding Rossmann-fold domains"/>
    <property type="match status" value="1"/>
</dbReference>
<protein>
    <recommendedName>
        <fullName evidence="1">CoA-binding domain-containing protein</fullName>
    </recommendedName>
</protein>
<evidence type="ECO:0000313" key="2">
    <source>
        <dbReference type="EMBL" id="RSH85036.1"/>
    </source>
</evidence>
<sequence length="633" mass="65627">MVNLPSTASIVTATDGLPFKLSASRVYHAPTLEAAGTGGKPSVLKLDVSSSDLPPTDTWFGAVGVPASQRAAARAALQGLWEAWRANGLLRVTGTLKAGDQGAQFGNIRVVADDFALKDHPGVRELGAPAHPLEDQAEAGKLFYHKGDGNIACYGYGAGIAMSTMDALCAAGGRPANFLDGGGGATEANVRAAMELILADAGADVIFVNSFGGLTKMDLIAAGAVAFINERRAAGGHIPPIVMRLRGTGEEEAREILQKAAIPEVEYIGDMKEAANRAVELSLPGAKKRGIKTSPPQPAPPASRPVLFARDGQYERTIPNLKVQKDDPVLVVGLGKASQANSTVASEYGTNIVGASAPRKGGSEFLSKPVFNDVATATRALRPRIASVFAPPAAAADTIIECIAAEVPLIVSYAEGVTQHDQLRVQAALRSQGKSRLIGANCPGAIFPHQRVKLGIQPLRVHAPGIVGLISRSGTISYDLAAQTTALGLGQSAVFGLGGDPFPGTRSWEALKVLLEDPLTKIVCLVGEVGGQMEEEAAAVYADYVSALPAGTVAKPVVGFVAGAATQRGKTYGHAGAVWWDDSETAAAKRKVLANAGFVMAPTIGDIGGLIKDEVDRLELDTHQEPSPQVAFG</sequence>
<dbReference type="RefSeq" id="XP_028478484.1">
    <property type="nucleotide sequence ID" value="XM_028622032.1"/>
</dbReference>
<dbReference type="InterPro" id="IPR016102">
    <property type="entry name" value="Succinyl-CoA_synth-like"/>
</dbReference>
<dbReference type="Gene3D" id="3.40.50.261">
    <property type="entry name" value="Succinyl-CoA synthetase domains"/>
    <property type="match status" value="2"/>
</dbReference>
<dbReference type="STRING" id="105984.A0A427Y1K7"/>
<dbReference type="GO" id="GO:0004776">
    <property type="term" value="F:succinate-CoA ligase (GDP-forming) activity"/>
    <property type="evidence" value="ECO:0007669"/>
    <property type="project" value="TreeGrafter"/>
</dbReference>
<dbReference type="Pfam" id="PF00549">
    <property type="entry name" value="Ligase_CoA"/>
    <property type="match status" value="2"/>
</dbReference>
<dbReference type="GO" id="GO:0005739">
    <property type="term" value="C:mitochondrion"/>
    <property type="evidence" value="ECO:0007669"/>
    <property type="project" value="TreeGrafter"/>
</dbReference>
<dbReference type="GO" id="GO:0004775">
    <property type="term" value="F:succinate-CoA ligase (ADP-forming) activity"/>
    <property type="evidence" value="ECO:0007669"/>
    <property type="project" value="TreeGrafter"/>
</dbReference>
<keyword evidence="3" id="KW-1185">Reference proteome</keyword>
<dbReference type="GO" id="GO:0006099">
    <property type="term" value="P:tricarboxylic acid cycle"/>
    <property type="evidence" value="ECO:0007669"/>
    <property type="project" value="TreeGrafter"/>
</dbReference>
<comment type="caution">
    <text evidence="2">The sequence shown here is derived from an EMBL/GenBank/DDBJ whole genome shotgun (WGS) entry which is preliminary data.</text>
</comment>
<dbReference type="PANTHER" id="PTHR11117:SF2">
    <property type="entry name" value="SUCCINATE--COA LIGASE [ADP_GDP-FORMING] SUBUNIT ALPHA, MITOCHONDRIAL"/>
    <property type="match status" value="1"/>
</dbReference>
<feature type="domain" description="CoA-binding" evidence="1">
    <location>
        <begin position="322"/>
        <end position="417"/>
    </location>
</feature>
<dbReference type="Pfam" id="PF02629">
    <property type="entry name" value="CoA_binding"/>
    <property type="match status" value="1"/>
</dbReference>
<dbReference type="PANTHER" id="PTHR11117">
    <property type="entry name" value="SUCCINYL-COA LIGASE SUBUNIT ALPHA"/>
    <property type="match status" value="1"/>
</dbReference>
<dbReference type="PRINTS" id="PR01798">
    <property type="entry name" value="SCOASYNTHASE"/>
</dbReference>
<dbReference type="InterPro" id="IPR003781">
    <property type="entry name" value="CoA-bd"/>
</dbReference>
<proteinExistence type="predicted"/>
<dbReference type="InterPro" id="IPR036291">
    <property type="entry name" value="NAD(P)-bd_dom_sf"/>
</dbReference>
<dbReference type="OrthoDB" id="1664372at2759"/>
<dbReference type="Gene3D" id="3.40.50.720">
    <property type="entry name" value="NAD(P)-binding Rossmann-like Domain"/>
    <property type="match status" value="1"/>
</dbReference>
<evidence type="ECO:0000259" key="1">
    <source>
        <dbReference type="SMART" id="SM00881"/>
    </source>
</evidence>
<dbReference type="AlphaFoldDB" id="A0A427Y1K7"/>
<dbReference type="SUPFAM" id="SSF52210">
    <property type="entry name" value="Succinyl-CoA synthetase domains"/>
    <property type="match status" value="2"/>
</dbReference>